<reference evidence="4 5" key="1">
    <citation type="submission" date="2023-08" db="EMBL/GenBank/DDBJ databases">
        <authorList>
            <person name="Girao M."/>
            <person name="Carvalho M.F."/>
        </authorList>
    </citation>
    <scope>NUCLEOTIDE SEQUENCE [LARGE SCALE GENOMIC DNA]</scope>
    <source>
        <strain evidence="4 5">CT-R113</strain>
    </source>
</reference>
<evidence type="ECO:0000256" key="1">
    <source>
        <dbReference type="ARBA" id="ARBA00023122"/>
    </source>
</evidence>
<dbReference type="PANTHER" id="PTHR43080">
    <property type="entry name" value="CBS DOMAIN-CONTAINING PROTEIN CBSX3, MITOCHONDRIAL"/>
    <property type="match status" value="1"/>
</dbReference>
<feature type="domain" description="CBS" evidence="3">
    <location>
        <begin position="9"/>
        <end position="67"/>
    </location>
</feature>
<accession>A0ABU7KAH9</accession>
<dbReference type="Gene3D" id="3.10.580.10">
    <property type="entry name" value="CBS-domain"/>
    <property type="match status" value="1"/>
</dbReference>
<dbReference type="InterPro" id="IPR051257">
    <property type="entry name" value="Diverse_CBS-Domain"/>
</dbReference>
<organism evidence="4 5">
    <name type="scientific">Nocardiopsis codii</name>
    <dbReference type="NCBI Taxonomy" id="3065942"/>
    <lineage>
        <taxon>Bacteria</taxon>
        <taxon>Bacillati</taxon>
        <taxon>Actinomycetota</taxon>
        <taxon>Actinomycetes</taxon>
        <taxon>Streptosporangiales</taxon>
        <taxon>Nocardiopsidaceae</taxon>
        <taxon>Nocardiopsis</taxon>
    </lineage>
</organism>
<dbReference type="Pfam" id="PF00571">
    <property type="entry name" value="CBS"/>
    <property type="match status" value="2"/>
</dbReference>
<gene>
    <name evidence="4" type="ORF">Q8791_18655</name>
</gene>
<dbReference type="EMBL" id="JAUZMY010000018">
    <property type="protein sequence ID" value="MEE2039240.1"/>
    <property type="molecule type" value="Genomic_DNA"/>
</dbReference>
<sequence>MVDSVAEVMSPGVSTVTAETSLREAAEVMRDADVGDVVVTDRGHLRGILTDRDIVVRCLADGGDPDVVRVGDVCSTEMVTVPRQSSVKDAVHAMRTATVRRLPVVEGDEVVGVVTMGDLARAVDRNSALADVSAADPNR</sequence>
<evidence type="ECO:0000259" key="3">
    <source>
        <dbReference type="PROSITE" id="PS51371"/>
    </source>
</evidence>
<dbReference type="SMART" id="SM00116">
    <property type="entry name" value="CBS"/>
    <property type="match status" value="2"/>
</dbReference>
<keyword evidence="1 2" id="KW-0129">CBS domain</keyword>
<dbReference type="SUPFAM" id="SSF54631">
    <property type="entry name" value="CBS-domain pair"/>
    <property type="match status" value="1"/>
</dbReference>
<comment type="caution">
    <text evidence="4">The sequence shown here is derived from an EMBL/GenBank/DDBJ whole genome shotgun (WGS) entry which is preliminary data.</text>
</comment>
<evidence type="ECO:0000313" key="4">
    <source>
        <dbReference type="EMBL" id="MEE2039240.1"/>
    </source>
</evidence>
<proteinExistence type="predicted"/>
<dbReference type="Proteomes" id="UP001356095">
    <property type="component" value="Unassembled WGS sequence"/>
</dbReference>
<keyword evidence="5" id="KW-1185">Reference proteome</keyword>
<name>A0ABU7KAH9_9ACTN</name>
<dbReference type="PROSITE" id="PS51371">
    <property type="entry name" value="CBS"/>
    <property type="match status" value="2"/>
</dbReference>
<feature type="domain" description="CBS" evidence="3">
    <location>
        <begin position="74"/>
        <end position="129"/>
    </location>
</feature>
<dbReference type="PANTHER" id="PTHR43080:SF2">
    <property type="entry name" value="CBS DOMAIN-CONTAINING PROTEIN"/>
    <property type="match status" value="1"/>
</dbReference>
<dbReference type="InterPro" id="IPR000644">
    <property type="entry name" value="CBS_dom"/>
</dbReference>
<dbReference type="InterPro" id="IPR046342">
    <property type="entry name" value="CBS_dom_sf"/>
</dbReference>
<evidence type="ECO:0000256" key="2">
    <source>
        <dbReference type="PROSITE-ProRule" id="PRU00703"/>
    </source>
</evidence>
<evidence type="ECO:0000313" key="5">
    <source>
        <dbReference type="Proteomes" id="UP001356095"/>
    </source>
</evidence>
<protein>
    <submittedName>
        <fullName evidence="4">CBS domain-containing protein</fullName>
    </submittedName>
</protein>
<dbReference type="RefSeq" id="WP_330093016.1">
    <property type="nucleotide sequence ID" value="NZ_JAUZMY010000018.1"/>
</dbReference>